<proteinExistence type="predicted"/>
<sequence>MTAQEMLPWLKFVHGDMFCDKHWMEMFALIGLPSKPVESLTFGDFLATKDNIIARANDLQELNGRAVSEIAIRQALRELDIWEVEAKFSLTEHKDSRGESVMLIKDFKDILNKVTISCT</sequence>
<evidence type="ECO:0000259" key="1">
    <source>
        <dbReference type="Pfam" id="PF08393"/>
    </source>
</evidence>
<comment type="caution">
    <text evidence="2">The sequence shown here is derived from an EMBL/GenBank/DDBJ whole genome shotgun (WGS) entry which is preliminary data.</text>
</comment>
<name>A0ABN7PKR0_TIMPD</name>
<keyword evidence="3" id="KW-1185">Reference proteome</keyword>
<organism evidence="2 3">
    <name type="scientific">Timema podura</name>
    <name type="common">Walking stick</name>
    <dbReference type="NCBI Taxonomy" id="61482"/>
    <lineage>
        <taxon>Eukaryota</taxon>
        <taxon>Metazoa</taxon>
        <taxon>Ecdysozoa</taxon>
        <taxon>Arthropoda</taxon>
        <taxon>Hexapoda</taxon>
        <taxon>Insecta</taxon>
        <taxon>Pterygota</taxon>
        <taxon>Neoptera</taxon>
        <taxon>Polyneoptera</taxon>
        <taxon>Phasmatodea</taxon>
        <taxon>Timematodea</taxon>
        <taxon>Timematoidea</taxon>
        <taxon>Timematidae</taxon>
        <taxon>Timema</taxon>
    </lineage>
</organism>
<accession>A0ABN7PKR0</accession>
<dbReference type="EMBL" id="CAJPIN010088953">
    <property type="protein sequence ID" value="CAG2068393.1"/>
    <property type="molecule type" value="Genomic_DNA"/>
</dbReference>
<dbReference type="Proteomes" id="UP001153148">
    <property type="component" value="Unassembled WGS sequence"/>
</dbReference>
<dbReference type="Pfam" id="PF08393">
    <property type="entry name" value="DHC_N2"/>
    <property type="match status" value="1"/>
</dbReference>
<reference evidence="2" key="1">
    <citation type="submission" date="2021-03" db="EMBL/GenBank/DDBJ databases">
        <authorList>
            <person name="Tran Van P."/>
        </authorList>
    </citation>
    <scope>NUCLEOTIDE SEQUENCE</scope>
</reference>
<evidence type="ECO:0000313" key="3">
    <source>
        <dbReference type="Proteomes" id="UP001153148"/>
    </source>
</evidence>
<gene>
    <name evidence="2" type="ORF">TPAB3V08_LOCUS15336</name>
</gene>
<protein>
    <recommendedName>
        <fullName evidence="1">Dynein heavy chain linker domain-containing protein</fullName>
    </recommendedName>
</protein>
<feature type="domain" description="Dynein heavy chain linker" evidence="1">
    <location>
        <begin position="4"/>
        <end position="114"/>
    </location>
</feature>
<evidence type="ECO:0000313" key="2">
    <source>
        <dbReference type="EMBL" id="CAG2068393.1"/>
    </source>
</evidence>
<dbReference type="InterPro" id="IPR013602">
    <property type="entry name" value="Dynein_heavy_linker"/>
</dbReference>